<proteinExistence type="predicted"/>
<feature type="compositionally biased region" description="Basic and acidic residues" evidence="1">
    <location>
        <begin position="1"/>
        <end position="25"/>
    </location>
</feature>
<accession>A0ABX9QK45</accession>
<reference evidence="2 3" key="1">
    <citation type="submission" date="2018-09" db="EMBL/GenBank/DDBJ databases">
        <authorList>
            <person name="Livingstone P.G."/>
            <person name="Whitworth D.E."/>
        </authorList>
    </citation>
    <scope>NUCLEOTIDE SEQUENCE [LARGE SCALE GENOMIC DNA]</scope>
    <source>
        <strain evidence="2 3">CA031B</strain>
    </source>
</reference>
<gene>
    <name evidence="2" type="ORF">D7Y13_11785</name>
</gene>
<sequence length="286" mass="32329">MSEQAKSKKDHIEELKSHESHKDGESEGCVTRCKWEKETYANGGFRWKCAVPGHDHRENGLKYHLANDSAWYNLDFSIEGPARARFLRERKFGTLVLKAKKPDPSHPRAKATWWMKGSGGNFKSKSKPWAFNAHHIIPMGSLHNAFFKLDDGAGKLLLLQQAKYNINRGLNIIFLPVTEVYARLYELPAHLSAPTANGKSSNNHDAYNRLVETQLDTITDFLREADAQGEDHPALTPENLAGLKTELDNFSLRMRESLRHLGVARSKANELRESGDFLSHSIDLVD</sequence>
<dbReference type="EMBL" id="RAWI01000067">
    <property type="protein sequence ID" value="RKI11003.1"/>
    <property type="molecule type" value="Genomic_DNA"/>
</dbReference>
<dbReference type="RefSeq" id="WP_120582731.1">
    <property type="nucleotide sequence ID" value="NZ_RAWI01000067.1"/>
</dbReference>
<dbReference type="Proteomes" id="UP000278907">
    <property type="component" value="Unassembled WGS sequence"/>
</dbReference>
<comment type="caution">
    <text evidence="2">The sequence shown here is derived from an EMBL/GenBank/DDBJ whole genome shotgun (WGS) entry which is preliminary data.</text>
</comment>
<evidence type="ECO:0008006" key="4">
    <source>
        <dbReference type="Google" id="ProtNLM"/>
    </source>
</evidence>
<evidence type="ECO:0000256" key="1">
    <source>
        <dbReference type="SAM" id="MobiDB-lite"/>
    </source>
</evidence>
<feature type="region of interest" description="Disordered" evidence="1">
    <location>
        <begin position="1"/>
        <end position="28"/>
    </location>
</feature>
<dbReference type="Pfam" id="PF14412">
    <property type="entry name" value="AHH"/>
    <property type="match status" value="1"/>
</dbReference>
<protein>
    <recommendedName>
        <fullName evidence="4">HNH endonuclease</fullName>
    </recommendedName>
</protein>
<dbReference type="InterPro" id="IPR032871">
    <property type="entry name" value="AHH_dom_containing"/>
</dbReference>
<name>A0ABX9QK45_9BACT</name>
<evidence type="ECO:0000313" key="2">
    <source>
        <dbReference type="EMBL" id="RKI11003.1"/>
    </source>
</evidence>
<organism evidence="2 3">
    <name type="scientific">Corallococcus praedator</name>
    <dbReference type="NCBI Taxonomy" id="2316724"/>
    <lineage>
        <taxon>Bacteria</taxon>
        <taxon>Pseudomonadati</taxon>
        <taxon>Myxococcota</taxon>
        <taxon>Myxococcia</taxon>
        <taxon>Myxococcales</taxon>
        <taxon>Cystobacterineae</taxon>
        <taxon>Myxococcaceae</taxon>
        <taxon>Corallococcus</taxon>
    </lineage>
</organism>
<evidence type="ECO:0000313" key="3">
    <source>
        <dbReference type="Proteomes" id="UP000278907"/>
    </source>
</evidence>
<keyword evidence="3" id="KW-1185">Reference proteome</keyword>